<evidence type="ECO:0000313" key="1">
    <source>
        <dbReference type="EMBL" id="WCT14490.1"/>
    </source>
</evidence>
<name>A0ABY7TD89_9SPHI</name>
<keyword evidence="2" id="KW-1185">Reference proteome</keyword>
<gene>
    <name evidence="1" type="ORF">PQO05_11155</name>
</gene>
<accession>A0ABY7TD89</accession>
<dbReference type="Proteomes" id="UP001216139">
    <property type="component" value="Chromosome"/>
</dbReference>
<sequence>MKKLILISAIFLFSFNLLAQKRIVGSYYYLEHPSSDVFTESYGGVPNGTTDPHPVASDANIVDADLLVKKSSLKQTSDISNNHSNSFLYNTWSHNKNVQITGKFFKVKRVILKNDSWGKFHDNLWHPVEGLKADSVIFTIKYTGADSLSTTVIDNIVKLFVGKATVVGKIYAAMAGTGNSTTKKAGNIATIIKSSKDSVSFTVNDSTVYYAVRYAQIGSLEYEQTSWLTLGRKKIKAPDCVVPSNEERVDFSLPTGNTIHSLIGDNCDLTQDRIKVNFNYDHGNAYVVVTDQLKNSSAGTHHGTTSKPKVDTLYNTGPIDFKNEYLNRNYSDSFQFVSNRSATKHGSVNEVVVADFALSFNPKTGKGSIYNYEDYYHTCVYTMHASIKYFPK</sequence>
<proteinExistence type="predicted"/>
<organism evidence="1 2">
    <name type="scientific">Mucilaginibacter jinjuensis</name>
    <dbReference type="NCBI Taxonomy" id="1176721"/>
    <lineage>
        <taxon>Bacteria</taxon>
        <taxon>Pseudomonadati</taxon>
        <taxon>Bacteroidota</taxon>
        <taxon>Sphingobacteriia</taxon>
        <taxon>Sphingobacteriales</taxon>
        <taxon>Sphingobacteriaceae</taxon>
        <taxon>Mucilaginibacter</taxon>
    </lineage>
</organism>
<dbReference type="RefSeq" id="WP_273632991.1">
    <property type="nucleotide sequence ID" value="NZ_CP117167.1"/>
</dbReference>
<evidence type="ECO:0000313" key="2">
    <source>
        <dbReference type="Proteomes" id="UP001216139"/>
    </source>
</evidence>
<dbReference type="EMBL" id="CP117167">
    <property type="protein sequence ID" value="WCT14490.1"/>
    <property type="molecule type" value="Genomic_DNA"/>
</dbReference>
<protein>
    <submittedName>
        <fullName evidence="1">Uncharacterized protein</fullName>
    </submittedName>
</protein>
<reference evidence="1 2" key="1">
    <citation type="submission" date="2023-02" db="EMBL/GenBank/DDBJ databases">
        <title>Genome sequence of Mucilaginibacter jinjuensis strain KACC 16571.</title>
        <authorList>
            <person name="Kim S."/>
            <person name="Heo J."/>
            <person name="Kwon S.-W."/>
        </authorList>
    </citation>
    <scope>NUCLEOTIDE SEQUENCE [LARGE SCALE GENOMIC DNA]</scope>
    <source>
        <strain evidence="1 2">KACC 16571</strain>
    </source>
</reference>